<keyword evidence="1" id="KW-0812">Transmembrane</keyword>
<reference evidence="2 3" key="1">
    <citation type="submission" date="2020-04" db="EMBL/GenBank/DDBJ databases">
        <title>Novel Paenibacillus strain UniB2 isolated from commercial digestive syrup.</title>
        <authorList>
            <person name="Thorat V."/>
            <person name="Kirdat K."/>
            <person name="Tiwarekar B."/>
            <person name="Yadav A."/>
        </authorList>
    </citation>
    <scope>NUCLEOTIDE SEQUENCE [LARGE SCALE GENOMIC DNA]</scope>
    <source>
        <strain evidence="2 3">UniB2</strain>
    </source>
</reference>
<evidence type="ECO:0000313" key="2">
    <source>
        <dbReference type="EMBL" id="QJC50794.1"/>
    </source>
</evidence>
<protein>
    <submittedName>
        <fullName evidence="2">Uncharacterized protein</fullName>
    </submittedName>
</protein>
<gene>
    <name evidence="2" type="ORF">HGI30_03905</name>
</gene>
<dbReference type="Proteomes" id="UP000502136">
    <property type="component" value="Chromosome"/>
</dbReference>
<dbReference type="KEGG" id="palr:HGI30_03905"/>
<name>A0A6H2GTN7_9BACL</name>
<proteinExistence type="predicted"/>
<dbReference type="AlphaFoldDB" id="A0A6H2GTN7"/>
<organism evidence="2 3">
    <name type="scientific">Paenibacillus albicereus</name>
    <dbReference type="NCBI Taxonomy" id="2726185"/>
    <lineage>
        <taxon>Bacteria</taxon>
        <taxon>Bacillati</taxon>
        <taxon>Bacillota</taxon>
        <taxon>Bacilli</taxon>
        <taxon>Bacillales</taxon>
        <taxon>Paenibacillaceae</taxon>
        <taxon>Paenibacillus</taxon>
    </lineage>
</organism>
<feature type="transmembrane region" description="Helical" evidence="1">
    <location>
        <begin position="77"/>
        <end position="95"/>
    </location>
</feature>
<dbReference type="RefSeq" id="WP_168906449.1">
    <property type="nucleotide sequence ID" value="NZ_CP051428.1"/>
</dbReference>
<evidence type="ECO:0000313" key="3">
    <source>
        <dbReference type="Proteomes" id="UP000502136"/>
    </source>
</evidence>
<accession>A0A6H2GTN7</accession>
<feature type="transmembrane region" description="Helical" evidence="1">
    <location>
        <begin position="6"/>
        <end position="24"/>
    </location>
</feature>
<evidence type="ECO:0000256" key="1">
    <source>
        <dbReference type="SAM" id="Phobius"/>
    </source>
</evidence>
<keyword evidence="3" id="KW-1185">Reference proteome</keyword>
<keyword evidence="1" id="KW-1133">Transmembrane helix</keyword>
<sequence>MFPVWVYWIPSLLTVAGLVWLYRKSSPDEPNRGWKLFGYVVLGAFSFRFDTFSIPLGFLLCIPLIVGTRRNFKAKRAAAIIGLAVFAAGVAIPALEESLFERQRSFAVQSGPQERIDLAGDWRRMAEGSDSSGRLERFELVQEPDGRIRSLQYHVAARDGRGAYEIEVRYAPEKGQAVLERTRIFSPHAQAALALPGVSSTIGQADPESFLKLLSPDNLKQIAEEAQSGSAPLQELELTFFNGQAAPVEPSPIRRLLGADGVKPAGEEPIHGYILQARGKTDSPDGMEDKFIWHVIPTYEVQKG</sequence>
<dbReference type="EMBL" id="CP051428">
    <property type="protein sequence ID" value="QJC50794.1"/>
    <property type="molecule type" value="Genomic_DNA"/>
</dbReference>
<keyword evidence="1" id="KW-0472">Membrane</keyword>
<feature type="transmembrane region" description="Helical" evidence="1">
    <location>
        <begin position="36"/>
        <end position="65"/>
    </location>
</feature>